<name>A0A445BGS1_ARAHY</name>
<feature type="compositionally biased region" description="Polar residues" evidence="1">
    <location>
        <begin position="65"/>
        <end position="74"/>
    </location>
</feature>
<dbReference type="Proteomes" id="UP000289738">
    <property type="component" value="Chromosome A09"/>
</dbReference>
<feature type="compositionally biased region" description="Low complexity" evidence="1">
    <location>
        <begin position="75"/>
        <end position="91"/>
    </location>
</feature>
<dbReference type="AlphaFoldDB" id="A0A445BGS1"/>
<accession>A0A445BGS1</accession>
<evidence type="ECO:0000256" key="1">
    <source>
        <dbReference type="SAM" id="MobiDB-lite"/>
    </source>
</evidence>
<protein>
    <submittedName>
        <fullName evidence="2">Uncharacterized protein</fullName>
    </submittedName>
</protein>
<evidence type="ECO:0000313" key="2">
    <source>
        <dbReference type="EMBL" id="RYR37849.1"/>
    </source>
</evidence>
<reference evidence="2 3" key="1">
    <citation type="submission" date="2019-01" db="EMBL/GenBank/DDBJ databases">
        <title>Sequencing of cultivated peanut Arachis hypogaea provides insights into genome evolution and oil improvement.</title>
        <authorList>
            <person name="Chen X."/>
        </authorList>
    </citation>
    <scope>NUCLEOTIDE SEQUENCE [LARGE SCALE GENOMIC DNA]</scope>
    <source>
        <strain evidence="3">cv. Fuhuasheng</strain>
        <tissue evidence="2">Leaves</tissue>
    </source>
</reference>
<comment type="caution">
    <text evidence="2">The sequence shown here is derived from an EMBL/GenBank/DDBJ whole genome shotgun (WGS) entry which is preliminary data.</text>
</comment>
<feature type="region of interest" description="Disordered" evidence="1">
    <location>
        <begin position="65"/>
        <end position="100"/>
    </location>
</feature>
<keyword evidence="3" id="KW-1185">Reference proteome</keyword>
<gene>
    <name evidence="2" type="ORF">Ahy_A09g042761</name>
</gene>
<proteinExistence type="predicted"/>
<evidence type="ECO:0000313" key="3">
    <source>
        <dbReference type="Proteomes" id="UP000289738"/>
    </source>
</evidence>
<dbReference type="EMBL" id="SDMP01000009">
    <property type="protein sequence ID" value="RYR37849.1"/>
    <property type="molecule type" value="Genomic_DNA"/>
</dbReference>
<sequence length="168" mass="18215">MVSEESFVVLVHHRGSIKRKTRSGVKFTNKDPFSIFIRPMTSYDDFVNSILQKLGLQGVKQLGGSNRNTHTIGTVASSSSRPVGASSSVPVNEPPDEHVTSSSFAVDLNCSEGGDDIIPQFASMERTSRPVACLAAVACSRCIAGAAHTMHRYQIRLYDMSVKKAVIE</sequence>
<organism evidence="2 3">
    <name type="scientific">Arachis hypogaea</name>
    <name type="common">Peanut</name>
    <dbReference type="NCBI Taxonomy" id="3818"/>
    <lineage>
        <taxon>Eukaryota</taxon>
        <taxon>Viridiplantae</taxon>
        <taxon>Streptophyta</taxon>
        <taxon>Embryophyta</taxon>
        <taxon>Tracheophyta</taxon>
        <taxon>Spermatophyta</taxon>
        <taxon>Magnoliopsida</taxon>
        <taxon>eudicotyledons</taxon>
        <taxon>Gunneridae</taxon>
        <taxon>Pentapetalae</taxon>
        <taxon>rosids</taxon>
        <taxon>fabids</taxon>
        <taxon>Fabales</taxon>
        <taxon>Fabaceae</taxon>
        <taxon>Papilionoideae</taxon>
        <taxon>50 kb inversion clade</taxon>
        <taxon>dalbergioids sensu lato</taxon>
        <taxon>Dalbergieae</taxon>
        <taxon>Pterocarpus clade</taxon>
        <taxon>Arachis</taxon>
    </lineage>
</organism>